<organism evidence="1 2">
    <name type="scientific">Trichonephila inaurata madagascariensis</name>
    <dbReference type="NCBI Taxonomy" id="2747483"/>
    <lineage>
        <taxon>Eukaryota</taxon>
        <taxon>Metazoa</taxon>
        <taxon>Ecdysozoa</taxon>
        <taxon>Arthropoda</taxon>
        <taxon>Chelicerata</taxon>
        <taxon>Arachnida</taxon>
        <taxon>Araneae</taxon>
        <taxon>Araneomorphae</taxon>
        <taxon>Entelegynae</taxon>
        <taxon>Araneoidea</taxon>
        <taxon>Nephilidae</taxon>
        <taxon>Trichonephila</taxon>
        <taxon>Trichonephila inaurata</taxon>
    </lineage>
</organism>
<dbReference type="Proteomes" id="UP000886998">
    <property type="component" value="Unassembled WGS sequence"/>
</dbReference>
<evidence type="ECO:0000313" key="2">
    <source>
        <dbReference type="Proteomes" id="UP000886998"/>
    </source>
</evidence>
<sequence length="86" mass="9554">MILITSPAAIFSINPEVDRNHQLGYVMRTSGFSIFLSDQVRDRLYLSLYVCLASGQSLLPQNFLQGRNQTEKTGVTRSTAGVLFLS</sequence>
<comment type="caution">
    <text evidence="1">The sequence shown here is derived from an EMBL/GenBank/DDBJ whole genome shotgun (WGS) entry which is preliminary data.</text>
</comment>
<dbReference type="AlphaFoldDB" id="A0A8X6XUX5"/>
<name>A0A8X6XUX5_9ARAC</name>
<proteinExistence type="predicted"/>
<keyword evidence="2" id="KW-1185">Reference proteome</keyword>
<reference evidence="1" key="1">
    <citation type="submission" date="2020-08" db="EMBL/GenBank/DDBJ databases">
        <title>Multicomponent nature underlies the extraordinary mechanical properties of spider dragline silk.</title>
        <authorList>
            <person name="Kono N."/>
            <person name="Nakamura H."/>
            <person name="Mori M."/>
            <person name="Yoshida Y."/>
            <person name="Ohtoshi R."/>
            <person name="Malay A.D."/>
            <person name="Moran D.A.P."/>
            <person name="Tomita M."/>
            <person name="Numata K."/>
            <person name="Arakawa K."/>
        </authorList>
    </citation>
    <scope>NUCLEOTIDE SEQUENCE</scope>
</reference>
<accession>A0A8X6XUX5</accession>
<gene>
    <name evidence="1" type="ORF">TNIN_130871</name>
</gene>
<dbReference type="EMBL" id="BMAV01012819">
    <property type="protein sequence ID" value="GFY59796.1"/>
    <property type="molecule type" value="Genomic_DNA"/>
</dbReference>
<evidence type="ECO:0000313" key="1">
    <source>
        <dbReference type="EMBL" id="GFY59796.1"/>
    </source>
</evidence>
<dbReference type="OrthoDB" id="10410433at2759"/>
<protein>
    <submittedName>
        <fullName evidence="1">Uncharacterized protein</fullName>
    </submittedName>
</protein>